<sequence length="346" mass="38735">MNAYNGICPPNVNINKFFKEIIDRDNITEINLFLDNLKGNFLNNFIFDYGKEFSLGYACENDKFNTALSLIKSGDVVLGQKNKNGRTPLILCTGNEDEMSAIVAEELLKGDCKPDAKYSTGRTALMRCCNYKTNPDIKIASMLLDRDPNLGFQLDDDGYSGLDLLIEFNNENEKKELLRDKMYRNLCVKYLKIYSDGDLSDGVFARVMEIICNDKDDLRPALDRPLLQKGINLNNYCDESHKTIEAVATTLKATLVAPNLQEKMQIPKAEAVPFAVGERIAGVSPGHRYVPDEIRDPEGFARYERLYPPGKGPNAGPGGGPAGGKKCKTIKRRSLKRNKKSKRQKC</sequence>
<feature type="region of interest" description="Disordered" evidence="1">
    <location>
        <begin position="301"/>
        <end position="346"/>
    </location>
</feature>
<dbReference type="EMBL" id="MN740770">
    <property type="protein sequence ID" value="QHU10695.1"/>
    <property type="molecule type" value="Genomic_DNA"/>
</dbReference>
<dbReference type="SUPFAM" id="SSF48403">
    <property type="entry name" value="Ankyrin repeat"/>
    <property type="match status" value="1"/>
</dbReference>
<feature type="compositionally biased region" description="Gly residues" evidence="1">
    <location>
        <begin position="313"/>
        <end position="323"/>
    </location>
</feature>
<evidence type="ECO:0000256" key="1">
    <source>
        <dbReference type="SAM" id="MobiDB-lite"/>
    </source>
</evidence>
<name>A0A6C0JY43_9ZZZZ</name>
<accession>A0A6C0JY43</accession>
<protein>
    <submittedName>
        <fullName evidence="2">Uncharacterized protein</fullName>
    </submittedName>
</protein>
<dbReference type="Gene3D" id="1.25.40.20">
    <property type="entry name" value="Ankyrin repeat-containing domain"/>
    <property type="match status" value="1"/>
</dbReference>
<proteinExistence type="predicted"/>
<organism evidence="2">
    <name type="scientific">viral metagenome</name>
    <dbReference type="NCBI Taxonomy" id="1070528"/>
    <lineage>
        <taxon>unclassified sequences</taxon>
        <taxon>metagenomes</taxon>
        <taxon>organismal metagenomes</taxon>
    </lineage>
</organism>
<dbReference type="InterPro" id="IPR036770">
    <property type="entry name" value="Ankyrin_rpt-contain_sf"/>
</dbReference>
<dbReference type="AlphaFoldDB" id="A0A6C0JY43"/>
<dbReference type="InterPro" id="IPR002110">
    <property type="entry name" value="Ankyrin_rpt"/>
</dbReference>
<reference evidence="2" key="1">
    <citation type="journal article" date="2020" name="Nature">
        <title>Giant virus diversity and host interactions through global metagenomics.</title>
        <authorList>
            <person name="Schulz F."/>
            <person name="Roux S."/>
            <person name="Paez-Espino D."/>
            <person name="Jungbluth S."/>
            <person name="Walsh D.A."/>
            <person name="Denef V.J."/>
            <person name="McMahon K.D."/>
            <person name="Konstantinidis K.T."/>
            <person name="Eloe-Fadrosh E.A."/>
            <person name="Kyrpides N.C."/>
            <person name="Woyke T."/>
        </authorList>
    </citation>
    <scope>NUCLEOTIDE SEQUENCE</scope>
    <source>
        <strain evidence="2">GVMAG-S-1101165-83</strain>
    </source>
</reference>
<evidence type="ECO:0000313" key="2">
    <source>
        <dbReference type="EMBL" id="QHU10695.1"/>
    </source>
</evidence>
<feature type="compositionally biased region" description="Basic residues" evidence="1">
    <location>
        <begin position="325"/>
        <end position="346"/>
    </location>
</feature>
<dbReference type="Pfam" id="PF12796">
    <property type="entry name" value="Ank_2"/>
    <property type="match status" value="1"/>
</dbReference>